<feature type="compositionally biased region" description="Polar residues" evidence="8">
    <location>
        <begin position="213"/>
        <end position="223"/>
    </location>
</feature>
<reference evidence="10 11" key="1">
    <citation type="journal article" date="2020" name="G3 (Bethesda)">
        <title>Improved Reference Genome for Cyclotella cryptica CCMP332, a Model for Cell Wall Morphogenesis, Salinity Adaptation, and Lipid Production in Diatoms (Bacillariophyta).</title>
        <authorList>
            <person name="Roberts W.R."/>
            <person name="Downey K.M."/>
            <person name="Ruck E.C."/>
            <person name="Traller J.C."/>
            <person name="Alverson A.J."/>
        </authorList>
    </citation>
    <scope>NUCLEOTIDE SEQUENCE [LARGE SCALE GENOMIC DNA]</scope>
    <source>
        <strain evidence="10 11">CCMP332</strain>
    </source>
</reference>
<evidence type="ECO:0000259" key="9">
    <source>
        <dbReference type="PROSITE" id="PS50011"/>
    </source>
</evidence>
<evidence type="ECO:0000256" key="3">
    <source>
        <dbReference type="ARBA" id="ARBA00022741"/>
    </source>
</evidence>
<evidence type="ECO:0000256" key="5">
    <source>
        <dbReference type="ARBA" id="ARBA00022840"/>
    </source>
</evidence>
<comment type="caution">
    <text evidence="10">The sequence shown here is derived from an EMBL/GenBank/DDBJ whole genome shotgun (WGS) entry which is preliminary data.</text>
</comment>
<dbReference type="InterPro" id="IPR017441">
    <property type="entry name" value="Protein_kinase_ATP_BS"/>
</dbReference>
<evidence type="ECO:0000256" key="7">
    <source>
        <dbReference type="SAM" id="Coils"/>
    </source>
</evidence>
<evidence type="ECO:0000256" key="4">
    <source>
        <dbReference type="ARBA" id="ARBA00022777"/>
    </source>
</evidence>
<protein>
    <recommendedName>
        <fullName evidence="9">Protein kinase domain-containing protein</fullName>
    </recommendedName>
</protein>
<evidence type="ECO:0000313" key="11">
    <source>
        <dbReference type="Proteomes" id="UP001516023"/>
    </source>
</evidence>
<dbReference type="SMART" id="SM00220">
    <property type="entry name" value="S_TKc"/>
    <property type="match status" value="1"/>
</dbReference>
<dbReference type="PROSITE" id="PS50011">
    <property type="entry name" value="PROTEIN_KINASE_DOM"/>
    <property type="match status" value="1"/>
</dbReference>
<evidence type="ECO:0000256" key="6">
    <source>
        <dbReference type="PROSITE-ProRule" id="PRU10141"/>
    </source>
</evidence>
<dbReference type="InterPro" id="IPR000719">
    <property type="entry name" value="Prot_kinase_dom"/>
</dbReference>
<dbReference type="Gene3D" id="1.10.510.10">
    <property type="entry name" value="Transferase(Phosphotransferase) domain 1"/>
    <property type="match status" value="1"/>
</dbReference>
<dbReference type="GO" id="GO:0004674">
    <property type="term" value="F:protein serine/threonine kinase activity"/>
    <property type="evidence" value="ECO:0007669"/>
    <property type="project" value="UniProtKB-KW"/>
</dbReference>
<evidence type="ECO:0000313" key="10">
    <source>
        <dbReference type="EMBL" id="KAL3801798.1"/>
    </source>
</evidence>
<feature type="compositionally biased region" description="Basic and acidic residues" evidence="8">
    <location>
        <begin position="289"/>
        <end position="302"/>
    </location>
</feature>
<keyword evidence="7" id="KW-0175">Coiled coil</keyword>
<evidence type="ECO:0000256" key="8">
    <source>
        <dbReference type="SAM" id="MobiDB-lite"/>
    </source>
</evidence>
<feature type="compositionally biased region" description="Polar residues" evidence="8">
    <location>
        <begin position="232"/>
        <end position="249"/>
    </location>
</feature>
<keyword evidence="5 6" id="KW-0067">ATP-binding</keyword>
<dbReference type="EMBL" id="JABMIG020000024">
    <property type="protein sequence ID" value="KAL3801798.1"/>
    <property type="molecule type" value="Genomic_DNA"/>
</dbReference>
<feature type="region of interest" description="Disordered" evidence="8">
    <location>
        <begin position="114"/>
        <end position="324"/>
    </location>
</feature>
<dbReference type="PANTHER" id="PTHR22974:SF23">
    <property type="entry name" value="TOUSLED-LIKE KINASE, ISOFORM G"/>
    <property type="match status" value="1"/>
</dbReference>
<feature type="compositionally biased region" description="Basic and acidic residues" evidence="8">
    <location>
        <begin position="116"/>
        <end position="127"/>
    </location>
</feature>
<gene>
    <name evidence="10" type="ORF">HJC23_001194</name>
</gene>
<keyword evidence="1" id="KW-0723">Serine/threonine-protein kinase</keyword>
<dbReference type="InterPro" id="IPR008271">
    <property type="entry name" value="Ser/Thr_kinase_AS"/>
</dbReference>
<name>A0ABD3QN07_9STRA</name>
<feature type="domain" description="Protein kinase" evidence="9">
    <location>
        <begin position="579"/>
        <end position="874"/>
    </location>
</feature>
<dbReference type="Pfam" id="PF00069">
    <property type="entry name" value="Pkinase"/>
    <property type="match status" value="1"/>
</dbReference>
<dbReference type="FunFam" id="1.10.510.10:FF:000698">
    <property type="entry name" value="Serine/threonine-protein kinase tousled-like 1"/>
    <property type="match status" value="1"/>
</dbReference>
<feature type="coiled-coil region" evidence="7">
    <location>
        <begin position="335"/>
        <end position="394"/>
    </location>
</feature>
<feature type="binding site" evidence="6">
    <location>
        <position position="608"/>
    </location>
    <ligand>
        <name>ATP</name>
        <dbReference type="ChEBI" id="CHEBI:30616"/>
    </ligand>
</feature>
<proteinExistence type="predicted"/>
<keyword evidence="3 6" id="KW-0547">Nucleotide-binding</keyword>
<feature type="region of interest" description="Disordered" evidence="8">
    <location>
        <begin position="23"/>
        <end position="61"/>
    </location>
</feature>
<keyword evidence="11" id="KW-1185">Reference proteome</keyword>
<keyword evidence="2" id="KW-0808">Transferase</keyword>
<organism evidence="10 11">
    <name type="scientific">Cyclotella cryptica</name>
    <dbReference type="NCBI Taxonomy" id="29204"/>
    <lineage>
        <taxon>Eukaryota</taxon>
        <taxon>Sar</taxon>
        <taxon>Stramenopiles</taxon>
        <taxon>Ochrophyta</taxon>
        <taxon>Bacillariophyta</taxon>
        <taxon>Coscinodiscophyceae</taxon>
        <taxon>Thalassiosirophycidae</taxon>
        <taxon>Stephanodiscales</taxon>
        <taxon>Stephanodiscaceae</taxon>
        <taxon>Cyclotella</taxon>
    </lineage>
</organism>
<sequence length="1286" mass="143964">MDPSKAAVPSEVHLSKTVKVDPHKMELLDSRMSGGRRNGVRASFSPVRSTTVISPSPHLDSVSRLSGFAREESGDVSSNPLCGEAAASEGFSQSSCKTLKCANQAVKGDGAVPDAIETKDSQNKSDAIKLLVGKAPSSGSKKKSTPNKRPASAISIGNTSSMDRSISPNNRSKRSYAAEHSDPKSPKSQPQEKSSQPTTQQISESSRDAITYKSDTTTQNAASRDTLLDYHFSTTSNPSRTATTSGSRLASSPPAPPSKTTAVAQKSTGQKKLDMFLLRAPPKHKNGMKLHDKSTDKDEDQGKVPAGAKSSESKPTRHRQSLSSAVNDAINSEATNSTQLQIAQLHEKINNLQKQLEEATSQNKAIKNNQTMVTLQLQATLKNRTAQLEELKQDSNARITKAMNVIEHLVREDSVRKAQELRQKLASDGARLGRLVTSRVHGGMRSHPIESWEDGNGPKLLKLRRGELRKKRERLEKRWAELNLMEMNHVAIKDNSALPLADGEESNAHEERPMDDLERFEARETIRMHLEEVKREETKLDEEERALNLEKRAHVRALKLVANEDTSKFRPRHKLHDRYIPLNILGKGGFSEVWRAYDLVDLRHVAVKIHQLEASWSDAKKENYTKHVSREYEIHREVRHPRIVSLYDVFEIDTDSFATVLECCEGTDLDTVLKDQGRLGERDARAILLQVLSGMRYLSTPSADGRRQGIIHYDLKPGNILFDGEGRAKITDFGLSKIVDTEDLGEGMELTSQGAGTYWYLPPECFLTDQDVRISNKVDVWSIGVIYFQMLFGRRPFGDGESQDKVLRNQTMLNATEVHFPSKPVISDGAKEFIRECLTYDQMHRPTVSQLPIFRGGSIQCSILLLIYWQHLFREKHQRPTCPDGFGNTSCCSSCAGSTSSAKSTRDPPVLTGSETHPVVAAASAVTAIDAAGGRGRGAGRGGWSSRAAVVEVALRTRRPWARSRGAGEGGRPVGRTNYSQTEVWNLLEAVRHYLPISGLEWDLEAQRHSAYHPGEGRSGDQLKKKFNKISKAKMGVTGSEEELFAPDDEEDFGLNQDEASNIDVGGGEELETEENNGIVGVGQHRELLVLLEVLLVQVQLLQLLDYREEMIAHLEITKELHIHERQNKRGRYTEDEPSFSELTMMMTSQQMQEMRNREADREDEREERRIRMEEQREDRRMQMQMQQQFMGAMMMIMMMGGNVHNQPFVSAYQANMPPPPANMTPPPTIPPMDINQTNTNEDNFHSTKANPQKNRTNYYVINIYFKCFELSLTKSYCIGNIFIYL</sequence>
<evidence type="ECO:0000256" key="2">
    <source>
        <dbReference type="ARBA" id="ARBA00022679"/>
    </source>
</evidence>
<dbReference type="PANTHER" id="PTHR22974">
    <property type="entry name" value="MIXED LINEAGE PROTEIN KINASE"/>
    <property type="match status" value="1"/>
</dbReference>
<dbReference type="PROSITE" id="PS00107">
    <property type="entry name" value="PROTEIN_KINASE_ATP"/>
    <property type="match status" value="1"/>
</dbReference>
<dbReference type="SUPFAM" id="SSF56112">
    <property type="entry name" value="Protein kinase-like (PK-like)"/>
    <property type="match status" value="1"/>
</dbReference>
<feature type="compositionally biased region" description="Polar residues" evidence="8">
    <location>
        <begin position="155"/>
        <end position="170"/>
    </location>
</feature>
<feature type="compositionally biased region" description="Basic and acidic residues" evidence="8">
    <location>
        <begin position="176"/>
        <end position="185"/>
    </location>
</feature>
<feature type="coiled-coil region" evidence="7">
    <location>
        <begin position="526"/>
        <end position="553"/>
    </location>
</feature>
<keyword evidence="4" id="KW-0418">Kinase</keyword>
<feature type="compositionally biased region" description="Polar residues" evidence="8">
    <location>
        <begin position="259"/>
        <end position="270"/>
    </location>
</feature>
<dbReference type="PROSITE" id="PS00108">
    <property type="entry name" value="PROTEIN_KINASE_ST"/>
    <property type="match status" value="1"/>
</dbReference>
<dbReference type="Proteomes" id="UP001516023">
    <property type="component" value="Unassembled WGS sequence"/>
</dbReference>
<feature type="compositionally biased region" description="Low complexity" evidence="8">
    <location>
        <begin position="186"/>
        <end position="201"/>
    </location>
</feature>
<evidence type="ECO:0000256" key="1">
    <source>
        <dbReference type="ARBA" id="ARBA00022527"/>
    </source>
</evidence>
<dbReference type="CDD" id="cd13990">
    <property type="entry name" value="STKc_TLK"/>
    <property type="match status" value="1"/>
</dbReference>
<accession>A0ABD3QN07</accession>
<dbReference type="InterPro" id="IPR011009">
    <property type="entry name" value="Kinase-like_dom_sf"/>
</dbReference>
<dbReference type="GO" id="GO:0005524">
    <property type="term" value="F:ATP binding"/>
    <property type="evidence" value="ECO:0007669"/>
    <property type="project" value="UniProtKB-UniRule"/>
</dbReference>